<name>A0A5S5MFM5_9BACT</name>
<dbReference type="SMART" id="SM00062">
    <property type="entry name" value="PBPb"/>
    <property type="match status" value="1"/>
</dbReference>
<gene>
    <name evidence="7" type="ORF">FIM25_09770</name>
</gene>
<dbReference type="SMART" id="SM00079">
    <property type="entry name" value="PBPe"/>
    <property type="match status" value="1"/>
</dbReference>
<dbReference type="CDD" id="cd13624">
    <property type="entry name" value="PBP2_Arg_Lys_His"/>
    <property type="match status" value="1"/>
</dbReference>
<dbReference type="InterPro" id="IPR001638">
    <property type="entry name" value="Solute-binding_3/MltF_N"/>
</dbReference>
<comment type="subcellular location">
    <subcellularLocation>
        <location evidence="1">Cell envelope</location>
    </subcellularLocation>
</comment>
<evidence type="ECO:0000259" key="6">
    <source>
        <dbReference type="SMART" id="SM00079"/>
    </source>
</evidence>
<dbReference type="Gene3D" id="3.40.190.10">
    <property type="entry name" value="Periplasmic binding protein-like II"/>
    <property type="match status" value="2"/>
</dbReference>
<dbReference type="Pfam" id="PF00497">
    <property type="entry name" value="SBP_bac_3"/>
    <property type="match status" value="1"/>
</dbReference>
<comment type="caution">
    <text evidence="7">The sequence shown here is derived from an EMBL/GenBank/DDBJ whole genome shotgun (WGS) entry which is preliminary data.</text>
</comment>
<keyword evidence="3" id="KW-0732">Signal</keyword>
<dbReference type="GO" id="GO:0015276">
    <property type="term" value="F:ligand-gated monoatomic ion channel activity"/>
    <property type="evidence" value="ECO:0007669"/>
    <property type="project" value="InterPro"/>
</dbReference>
<reference evidence="7 8" key="1">
    <citation type="submission" date="2019-06" db="EMBL/GenBank/DDBJ databases">
        <title>Desulfobotulus mexicanus sp. nov., a novel sulfate-reducing bacterium isolated from the sediment of an alkaline crater lake in Mexico.</title>
        <authorList>
            <person name="Hirschler-Rea A."/>
        </authorList>
    </citation>
    <scope>NUCLEOTIDE SEQUENCE [LARGE SCALE GENOMIC DNA]</scope>
    <source>
        <strain evidence="7 8">PAR22N</strain>
    </source>
</reference>
<dbReference type="PANTHER" id="PTHR35936">
    <property type="entry name" value="MEMBRANE-BOUND LYTIC MUREIN TRANSGLYCOSYLASE F"/>
    <property type="match status" value="1"/>
</dbReference>
<evidence type="ECO:0000256" key="2">
    <source>
        <dbReference type="ARBA" id="ARBA00010333"/>
    </source>
</evidence>
<comment type="similarity">
    <text evidence="2 4">Belongs to the bacterial solute-binding protein 3 family.</text>
</comment>
<keyword evidence="8" id="KW-1185">Reference proteome</keyword>
<accession>A0A5S5MFM5</accession>
<dbReference type="InterPro" id="IPR018313">
    <property type="entry name" value="SBP_3_CS"/>
</dbReference>
<dbReference type="SUPFAM" id="SSF53850">
    <property type="entry name" value="Periplasmic binding protein-like II"/>
    <property type="match status" value="1"/>
</dbReference>
<evidence type="ECO:0000313" key="8">
    <source>
        <dbReference type="Proteomes" id="UP000321899"/>
    </source>
</evidence>
<dbReference type="GO" id="GO:0030313">
    <property type="term" value="C:cell envelope"/>
    <property type="evidence" value="ECO:0007669"/>
    <property type="project" value="UniProtKB-SubCell"/>
</dbReference>
<protein>
    <submittedName>
        <fullName evidence="7">Basic amino acid ABC transporter substrate-binding protein</fullName>
    </submittedName>
</protein>
<feature type="domain" description="Solute-binding protein family 3/N-terminal" evidence="5">
    <location>
        <begin position="41"/>
        <end position="255"/>
    </location>
</feature>
<dbReference type="PROSITE" id="PS01039">
    <property type="entry name" value="SBP_BACTERIAL_3"/>
    <property type="match status" value="1"/>
</dbReference>
<dbReference type="GO" id="GO:0016020">
    <property type="term" value="C:membrane"/>
    <property type="evidence" value="ECO:0007669"/>
    <property type="project" value="InterPro"/>
</dbReference>
<evidence type="ECO:0000259" key="5">
    <source>
        <dbReference type="SMART" id="SM00062"/>
    </source>
</evidence>
<organism evidence="7 8">
    <name type="scientific">Desulfobotulus mexicanus</name>
    <dbReference type="NCBI Taxonomy" id="2586642"/>
    <lineage>
        <taxon>Bacteria</taxon>
        <taxon>Pseudomonadati</taxon>
        <taxon>Thermodesulfobacteriota</taxon>
        <taxon>Desulfobacteria</taxon>
        <taxon>Desulfobacterales</taxon>
        <taxon>Desulfobacteraceae</taxon>
        <taxon>Desulfobotulus</taxon>
    </lineage>
</organism>
<sequence>MEVEMIRQTCKVFVLALLALAWTSMAMAECRLWQQIQSSGFFTVGTSPDYPPFESIDDNGNIVGFDIDLIRAVAAEMGLEVRLRGMGFDSILIAVRSGQVHLGMSSFSVTEERKRSVDFTIPYYSSGQVVLVNADSDIRTVEDLKGKVVSAQIGSTSADAAQAIEGATARIVDDASTAVMMLRNKAADGVVLDVAIAENYVQRFGFVQMDEPLNYEEVAAVIRKGCPEFLDALNEAFKKVKTSGKLDELRQKWDV</sequence>
<evidence type="ECO:0000313" key="7">
    <source>
        <dbReference type="EMBL" id="TYT74435.1"/>
    </source>
</evidence>
<evidence type="ECO:0000256" key="3">
    <source>
        <dbReference type="ARBA" id="ARBA00022729"/>
    </source>
</evidence>
<dbReference type="OrthoDB" id="5419093at2"/>
<dbReference type="PANTHER" id="PTHR35936:SF19">
    <property type="entry name" value="AMINO-ACID-BINDING PROTEIN YXEM-RELATED"/>
    <property type="match status" value="1"/>
</dbReference>
<dbReference type="InterPro" id="IPR001320">
    <property type="entry name" value="Iontro_rcpt_C"/>
</dbReference>
<evidence type="ECO:0000256" key="4">
    <source>
        <dbReference type="RuleBase" id="RU003744"/>
    </source>
</evidence>
<dbReference type="EMBL" id="VDMB01000011">
    <property type="protein sequence ID" value="TYT74435.1"/>
    <property type="molecule type" value="Genomic_DNA"/>
</dbReference>
<evidence type="ECO:0000256" key="1">
    <source>
        <dbReference type="ARBA" id="ARBA00004196"/>
    </source>
</evidence>
<dbReference type="Proteomes" id="UP000321899">
    <property type="component" value="Unassembled WGS sequence"/>
</dbReference>
<feature type="domain" description="Ionotropic glutamate receptor C-terminal" evidence="6">
    <location>
        <begin position="41"/>
        <end position="254"/>
    </location>
</feature>
<dbReference type="AlphaFoldDB" id="A0A5S5MFM5"/>
<proteinExistence type="inferred from homology"/>